<feature type="non-terminal residue" evidence="11">
    <location>
        <position position="1"/>
    </location>
</feature>
<evidence type="ECO:0000256" key="10">
    <source>
        <dbReference type="PIRSR" id="PIRSR601952-1"/>
    </source>
</evidence>
<dbReference type="Proteomes" id="UP001497497">
    <property type="component" value="Unassembled WGS sequence"/>
</dbReference>
<evidence type="ECO:0000256" key="3">
    <source>
        <dbReference type="ARBA" id="ARBA00005984"/>
    </source>
</evidence>
<dbReference type="PANTHER" id="PTHR11596:SF5">
    <property type="entry name" value="ALKALINE PHOSPHATASE"/>
    <property type="match status" value="1"/>
</dbReference>
<keyword evidence="6" id="KW-0479">Metal-binding</keyword>
<dbReference type="EC" id="3.1.3.1" evidence="4"/>
<feature type="active site" description="Phosphoserine intermediate" evidence="10">
    <location>
        <position position="17"/>
    </location>
</feature>
<evidence type="ECO:0000256" key="2">
    <source>
        <dbReference type="ARBA" id="ARBA00001947"/>
    </source>
</evidence>
<keyword evidence="12" id="KW-1185">Reference proteome</keyword>
<dbReference type="Gene3D" id="3.40.720.10">
    <property type="entry name" value="Alkaline Phosphatase, subunit A"/>
    <property type="match status" value="1"/>
</dbReference>
<dbReference type="GO" id="GO:0004035">
    <property type="term" value="F:alkaline phosphatase activity"/>
    <property type="evidence" value="ECO:0007669"/>
    <property type="project" value="UniProtKB-EC"/>
</dbReference>
<name>A0AAV2IPQ4_LYMST</name>
<evidence type="ECO:0000313" key="12">
    <source>
        <dbReference type="Proteomes" id="UP001497497"/>
    </source>
</evidence>
<evidence type="ECO:0000256" key="7">
    <source>
        <dbReference type="ARBA" id="ARBA00022801"/>
    </source>
</evidence>
<keyword evidence="9" id="KW-0460">Magnesium</keyword>
<organism evidence="11 12">
    <name type="scientific">Lymnaea stagnalis</name>
    <name type="common">Great pond snail</name>
    <name type="synonym">Helix stagnalis</name>
    <dbReference type="NCBI Taxonomy" id="6523"/>
    <lineage>
        <taxon>Eukaryota</taxon>
        <taxon>Metazoa</taxon>
        <taxon>Spiralia</taxon>
        <taxon>Lophotrochozoa</taxon>
        <taxon>Mollusca</taxon>
        <taxon>Gastropoda</taxon>
        <taxon>Heterobranchia</taxon>
        <taxon>Euthyneura</taxon>
        <taxon>Panpulmonata</taxon>
        <taxon>Hygrophila</taxon>
        <taxon>Lymnaeoidea</taxon>
        <taxon>Lymnaeidae</taxon>
        <taxon>Lymnaea</taxon>
    </lineage>
</organism>
<dbReference type="AlphaFoldDB" id="A0AAV2IPQ4"/>
<evidence type="ECO:0000256" key="1">
    <source>
        <dbReference type="ARBA" id="ARBA00001946"/>
    </source>
</evidence>
<dbReference type="InterPro" id="IPR017850">
    <property type="entry name" value="Alkaline_phosphatase_core_sf"/>
</dbReference>
<proteinExistence type="inferred from homology"/>
<gene>
    <name evidence="11" type="ORF">GSLYS_00022439001</name>
</gene>
<dbReference type="PANTHER" id="PTHR11596">
    <property type="entry name" value="ALKALINE PHOSPHATASE"/>
    <property type="match status" value="1"/>
</dbReference>
<dbReference type="Pfam" id="PF00245">
    <property type="entry name" value="Alk_phosphatase"/>
    <property type="match status" value="1"/>
</dbReference>
<dbReference type="InterPro" id="IPR018299">
    <property type="entry name" value="Alkaline_phosphatase_AS"/>
</dbReference>
<sequence length="67" mass="7098">YCVFYQTYNVDRQITDSAASGTAYLTGVKTNQGLLGLSGAAQRYNCSSAQGAHVDSILRWSISAGSC</sequence>
<evidence type="ECO:0000256" key="6">
    <source>
        <dbReference type="ARBA" id="ARBA00022723"/>
    </source>
</evidence>
<comment type="cofactor">
    <cofactor evidence="1">
        <name>Mg(2+)</name>
        <dbReference type="ChEBI" id="CHEBI:18420"/>
    </cofactor>
</comment>
<evidence type="ECO:0000256" key="8">
    <source>
        <dbReference type="ARBA" id="ARBA00022833"/>
    </source>
</evidence>
<dbReference type="InterPro" id="IPR001952">
    <property type="entry name" value="Alkaline_phosphatase"/>
</dbReference>
<reference evidence="11 12" key="1">
    <citation type="submission" date="2024-04" db="EMBL/GenBank/DDBJ databases">
        <authorList>
            <consortium name="Genoscope - CEA"/>
            <person name="William W."/>
        </authorList>
    </citation>
    <scope>NUCLEOTIDE SEQUENCE [LARGE SCALE GENOMIC DNA]</scope>
</reference>
<dbReference type="SUPFAM" id="SSF53649">
    <property type="entry name" value="Alkaline phosphatase-like"/>
    <property type="match status" value="1"/>
</dbReference>
<comment type="caution">
    <text evidence="11">The sequence shown here is derived from an EMBL/GenBank/DDBJ whole genome shotgun (WGS) entry which is preliminary data.</text>
</comment>
<accession>A0AAV2IPQ4</accession>
<dbReference type="EMBL" id="CAXITT010004632">
    <property type="protein sequence ID" value="CAL1549122.1"/>
    <property type="molecule type" value="Genomic_DNA"/>
</dbReference>
<evidence type="ECO:0000313" key="11">
    <source>
        <dbReference type="EMBL" id="CAL1549122.1"/>
    </source>
</evidence>
<comment type="cofactor">
    <cofactor evidence="2">
        <name>Zn(2+)</name>
        <dbReference type="ChEBI" id="CHEBI:29105"/>
    </cofactor>
</comment>
<keyword evidence="7" id="KW-0378">Hydrolase</keyword>
<protein>
    <recommendedName>
        <fullName evidence="4">alkaline phosphatase</fullName>
        <ecNumber evidence="4">3.1.3.1</ecNumber>
    </recommendedName>
</protein>
<dbReference type="PROSITE" id="PS00123">
    <property type="entry name" value="ALKALINE_PHOSPHATASE"/>
    <property type="match status" value="1"/>
</dbReference>
<keyword evidence="8" id="KW-0862">Zinc</keyword>
<evidence type="ECO:0000256" key="9">
    <source>
        <dbReference type="ARBA" id="ARBA00022842"/>
    </source>
</evidence>
<evidence type="ECO:0000256" key="5">
    <source>
        <dbReference type="ARBA" id="ARBA00022553"/>
    </source>
</evidence>
<evidence type="ECO:0000256" key="4">
    <source>
        <dbReference type="ARBA" id="ARBA00012647"/>
    </source>
</evidence>
<keyword evidence="5" id="KW-0597">Phosphoprotein</keyword>
<dbReference type="GO" id="GO:0046872">
    <property type="term" value="F:metal ion binding"/>
    <property type="evidence" value="ECO:0007669"/>
    <property type="project" value="UniProtKB-KW"/>
</dbReference>
<comment type="similarity">
    <text evidence="3">Belongs to the alkaline phosphatase family.</text>
</comment>